<dbReference type="FunFam" id="1.10.1170.10:FF:000002">
    <property type="entry name" value="Baculoviral IAP repeat containing 7"/>
    <property type="match status" value="1"/>
</dbReference>
<dbReference type="GO" id="GO:0043066">
    <property type="term" value="P:negative regulation of apoptotic process"/>
    <property type="evidence" value="ECO:0007669"/>
    <property type="project" value="TreeGrafter"/>
</dbReference>
<dbReference type="Proteomes" id="UP001152759">
    <property type="component" value="Chromosome 5"/>
</dbReference>
<gene>
    <name evidence="8" type="ORF">BEMITA_LOCUS8847</name>
</gene>
<feature type="compositionally biased region" description="Low complexity" evidence="6">
    <location>
        <begin position="283"/>
        <end position="317"/>
    </location>
</feature>
<name>A0A9P0F388_BEMTA</name>
<evidence type="ECO:0000256" key="1">
    <source>
        <dbReference type="ARBA" id="ARBA00006672"/>
    </source>
</evidence>
<comment type="similarity">
    <text evidence="1">Belongs to the IAP family.</text>
</comment>
<dbReference type="GO" id="GO:0051726">
    <property type="term" value="P:regulation of cell cycle"/>
    <property type="evidence" value="ECO:0007669"/>
    <property type="project" value="TreeGrafter"/>
</dbReference>
<dbReference type="InterPro" id="IPR001370">
    <property type="entry name" value="BIR_rpt"/>
</dbReference>
<dbReference type="GO" id="GO:0005634">
    <property type="term" value="C:nucleus"/>
    <property type="evidence" value="ECO:0007669"/>
    <property type="project" value="TreeGrafter"/>
</dbReference>
<dbReference type="GO" id="GO:0061630">
    <property type="term" value="F:ubiquitin protein ligase activity"/>
    <property type="evidence" value="ECO:0007669"/>
    <property type="project" value="TreeGrafter"/>
</dbReference>
<keyword evidence="3 5" id="KW-0863">Zinc-finger</keyword>
<evidence type="ECO:0000256" key="4">
    <source>
        <dbReference type="ARBA" id="ARBA00022833"/>
    </source>
</evidence>
<dbReference type="InterPro" id="IPR050784">
    <property type="entry name" value="IAP"/>
</dbReference>
<dbReference type="Pfam" id="PF00653">
    <property type="entry name" value="BIR"/>
    <property type="match status" value="2"/>
</dbReference>
<dbReference type="GO" id="GO:0031398">
    <property type="term" value="P:positive regulation of protein ubiquitination"/>
    <property type="evidence" value="ECO:0007669"/>
    <property type="project" value="TreeGrafter"/>
</dbReference>
<dbReference type="Pfam" id="PF13920">
    <property type="entry name" value="zf-C3HC4_3"/>
    <property type="match status" value="1"/>
</dbReference>
<dbReference type="PANTHER" id="PTHR10044">
    <property type="entry name" value="INHIBITOR OF APOPTOSIS"/>
    <property type="match status" value="1"/>
</dbReference>
<evidence type="ECO:0000259" key="7">
    <source>
        <dbReference type="PROSITE" id="PS50089"/>
    </source>
</evidence>
<dbReference type="Gene3D" id="3.30.40.10">
    <property type="entry name" value="Zinc/RING finger domain, C3HC4 (zinc finger)"/>
    <property type="match status" value="1"/>
</dbReference>
<keyword evidence="4" id="KW-0862">Zinc</keyword>
<evidence type="ECO:0000313" key="8">
    <source>
        <dbReference type="EMBL" id="CAH0390089.1"/>
    </source>
</evidence>
<dbReference type="GO" id="GO:0008270">
    <property type="term" value="F:zinc ion binding"/>
    <property type="evidence" value="ECO:0007669"/>
    <property type="project" value="UniProtKB-KW"/>
</dbReference>
<evidence type="ECO:0000313" key="9">
    <source>
        <dbReference type="Proteomes" id="UP001152759"/>
    </source>
</evidence>
<dbReference type="OrthoDB" id="6113021at2759"/>
<keyword evidence="2" id="KW-0479">Metal-binding</keyword>
<proteinExistence type="inferred from homology"/>
<dbReference type="InterPro" id="IPR001841">
    <property type="entry name" value="Znf_RING"/>
</dbReference>
<evidence type="ECO:0000256" key="5">
    <source>
        <dbReference type="PROSITE-ProRule" id="PRU00175"/>
    </source>
</evidence>
<feature type="region of interest" description="Disordered" evidence="6">
    <location>
        <begin position="279"/>
        <end position="317"/>
    </location>
</feature>
<dbReference type="PROSITE" id="PS50089">
    <property type="entry name" value="ZF_RING_2"/>
    <property type="match status" value="1"/>
</dbReference>
<evidence type="ECO:0000256" key="2">
    <source>
        <dbReference type="ARBA" id="ARBA00022723"/>
    </source>
</evidence>
<dbReference type="SMART" id="SM00238">
    <property type="entry name" value="BIR"/>
    <property type="match status" value="2"/>
</dbReference>
<dbReference type="PROSITE" id="PS50143">
    <property type="entry name" value="BIR_REPEAT_2"/>
    <property type="match status" value="2"/>
</dbReference>
<dbReference type="PROSITE" id="PS01282">
    <property type="entry name" value="BIR_REPEAT_1"/>
    <property type="match status" value="1"/>
</dbReference>
<organism evidence="8 9">
    <name type="scientific">Bemisia tabaci</name>
    <name type="common">Sweetpotato whitefly</name>
    <name type="synonym">Aleurodes tabaci</name>
    <dbReference type="NCBI Taxonomy" id="7038"/>
    <lineage>
        <taxon>Eukaryota</taxon>
        <taxon>Metazoa</taxon>
        <taxon>Ecdysozoa</taxon>
        <taxon>Arthropoda</taxon>
        <taxon>Hexapoda</taxon>
        <taxon>Insecta</taxon>
        <taxon>Pterygota</taxon>
        <taxon>Neoptera</taxon>
        <taxon>Paraneoptera</taxon>
        <taxon>Hemiptera</taxon>
        <taxon>Sternorrhyncha</taxon>
        <taxon>Aleyrodoidea</taxon>
        <taxon>Aleyrodidae</taxon>
        <taxon>Aleyrodinae</taxon>
        <taxon>Bemisia</taxon>
    </lineage>
</organism>
<dbReference type="Gene3D" id="1.10.1170.10">
    <property type="entry name" value="Inhibitor Of Apoptosis Protein (2mihbC-IAP-1), Chain A"/>
    <property type="match status" value="2"/>
</dbReference>
<dbReference type="AlphaFoldDB" id="A0A9P0F388"/>
<dbReference type="GO" id="GO:0005737">
    <property type="term" value="C:cytoplasm"/>
    <property type="evidence" value="ECO:0007669"/>
    <property type="project" value="TreeGrafter"/>
</dbReference>
<reference evidence="8" key="1">
    <citation type="submission" date="2021-12" db="EMBL/GenBank/DDBJ databases">
        <authorList>
            <person name="King R."/>
        </authorList>
    </citation>
    <scope>NUCLEOTIDE SEQUENCE</scope>
</reference>
<dbReference type="PANTHER" id="PTHR10044:SF174">
    <property type="entry name" value="DEATH-ASSOCIATED INHIBITOR OF APOPTOSIS 1"/>
    <property type="match status" value="1"/>
</dbReference>
<dbReference type="GO" id="GO:0043027">
    <property type="term" value="F:cysteine-type endopeptidase inhibitor activity involved in apoptotic process"/>
    <property type="evidence" value="ECO:0007669"/>
    <property type="project" value="TreeGrafter"/>
</dbReference>
<protein>
    <recommendedName>
        <fullName evidence="7">RING-type domain-containing protein</fullName>
    </recommendedName>
</protein>
<keyword evidence="9" id="KW-1185">Reference proteome</keyword>
<dbReference type="SUPFAM" id="SSF57924">
    <property type="entry name" value="Inhibitor of apoptosis (IAP) repeat"/>
    <property type="match status" value="2"/>
</dbReference>
<sequence length="374" mass="41678">MSPSPKHTVSIPLRSAKPMDERPNWSVGHVNFCREADRLRSFENWPVSFMDPSQLASAGFYYLNQNNDTVRCAFCGVEVGCWVRGDDPMFDHRMWSPNCKFVKKLPCGNVPLDPSNETPATTEAGYDTCGNYGIEIRQQANSTNSSSTSNDVPCLEKLSVQMNKQPDFPNYATYEARMKSYRHWPISLKLKPNVLTEAGLFYLGRGDQVMCFHCGLGLKDWEDGDDPWVEHARWSSRCNYVRLIKGKEFIDEVCGKEKQQPVISSEDVKNVIASHSDILSPASSRDVSESSQSSESSSKSTVSKSSTEPLKSEASTSETKTSEDRLCKICYTEEMGVAFLPCGHIVACVKCTPSLTTCAVCRTPFLATARVYLS</sequence>
<dbReference type="CDD" id="cd00022">
    <property type="entry name" value="BIR"/>
    <property type="match status" value="2"/>
</dbReference>
<dbReference type="InterPro" id="IPR013083">
    <property type="entry name" value="Znf_RING/FYVE/PHD"/>
</dbReference>
<accession>A0A9P0F388</accession>
<evidence type="ECO:0000256" key="6">
    <source>
        <dbReference type="SAM" id="MobiDB-lite"/>
    </source>
</evidence>
<dbReference type="EMBL" id="OU963866">
    <property type="protein sequence ID" value="CAH0390089.1"/>
    <property type="molecule type" value="Genomic_DNA"/>
</dbReference>
<evidence type="ECO:0000256" key="3">
    <source>
        <dbReference type="ARBA" id="ARBA00022771"/>
    </source>
</evidence>
<feature type="domain" description="RING-type" evidence="7">
    <location>
        <begin position="327"/>
        <end position="362"/>
    </location>
</feature>